<proteinExistence type="predicted"/>
<reference evidence="1 2" key="1">
    <citation type="submission" date="2021-03" db="EMBL/GenBank/DDBJ databases">
        <title>Antimicrobial resistance genes in bacteria isolated from Japanese honey, and their potential for conferring macrolide and lincosamide resistance in the American foulbrood pathogen Paenibacillus larvae.</title>
        <authorList>
            <person name="Okamoto M."/>
            <person name="Kumagai M."/>
            <person name="Kanamori H."/>
            <person name="Takamatsu D."/>
        </authorList>
    </citation>
    <scope>NUCLEOTIDE SEQUENCE [LARGE SCALE GENOMIC DNA]</scope>
    <source>
        <strain evidence="1 2">J42TS3</strain>
    </source>
</reference>
<name>A0ABQ4MIN8_9BACL</name>
<keyword evidence="2" id="KW-1185">Reference proteome</keyword>
<dbReference type="EMBL" id="BOSL01000024">
    <property type="protein sequence ID" value="GIP55850.1"/>
    <property type="molecule type" value="Genomic_DNA"/>
</dbReference>
<organism evidence="1 2">
    <name type="scientific">Paenibacillus vini</name>
    <dbReference type="NCBI Taxonomy" id="1476024"/>
    <lineage>
        <taxon>Bacteria</taxon>
        <taxon>Bacillati</taxon>
        <taxon>Bacillota</taxon>
        <taxon>Bacilli</taxon>
        <taxon>Bacillales</taxon>
        <taxon>Paenibacillaceae</taxon>
        <taxon>Paenibacillus</taxon>
    </lineage>
</organism>
<gene>
    <name evidence="1" type="ORF">J42TS3_48850</name>
</gene>
<protein>
    <submittedName>
        <fullName evidence="1">Uncharacterized protein</fullName>
    </submittedName>
</protein>
<evidence type="ECO:0000313" key="2">
    <source>
        <dbReference type="Proteomes" id="UP000679992"/>
    </source>
</evidence>
<accession>A0ABQ4MIN8</accession>
<dbReference type="Proteomes" id="UP000679992">
    <property type="component" value="Unassembled WGS sequence"/>
</dbReference>
<evidence type="ECO:0000313" key="1">
    <source>
        <dbReference type="EMBL" id="GIP55850.1"/>
    </source>
</evidence>
<comment type="caution">
    <text evidence="1">The sequence shown here is derived from an EMBL/GenBank/DDBJ whole genome shotgun (WGS) entry which is preliminary data.</text>
</comment>
<sequence>MPEWEYFLAVTKATNHIVRLHLSLERYNLEFRGTYKDKHVKDVHKRSFVGEFADKGLMGVAP</sequence>